<evidence type="ECO:0000313" key="2">
    <source>
        <dbReference type="EMBL" id="EHJ57720.1"/>
    </source>
</evidence>
<feature type="transmembrane region" description="Helical" evidence="1">
    <location>
        <begin position="41"/>
        <end position="64"/>
    </location>
</feature>
<feature type="transmembrane region" description="Helical" evidence="1">
    <location>
        <begin position="7"/>
        <end position="29"/>
    </location>
</feature>
<reference evidence="2 3" key="1">
    <citation type="journal article" date="2014" name="Int. J. Syst. Evol. Microbiol.">
        <title>Phylogenomics and the dynamic genome evolution of the genus Streptococcus.</title>
        <authorList>
            <consortium name="The Broad Institute Genome Sequencing Platform"/>
            <person name="Richards V.P."/>
            <person name="Palmer S.R."/>
            <person name="Pavinski Bitar P.D."/>
            <person name="Qin X."/>
            <person name="Weinstock G.M."/>
            <person name="Highlander S.K."/>
            <person name="Town C.D."/>
            <person name="Burne R.A."/>
            <person name="Stanhope M.J."/>
        </authorList>
    </citation>
    <scope>NUCLEOTIDE SEQUENCE [LARGE SCALE GENOMIC DNA]</scope>
    <source>
        <strain evidence="2 3">2285-97</strain>
    </source>
</reference>
<name>G5KDI5_9STRE</name>
<organism evidence="2 3">
    <name type="scientific">Streptococcus urinalis 2285-97</name>
    <dbReference type="NCBI Taxonomy" id="764291"/>
    <lineage>
        <taxon>Bacteria</taxon>
        <taxon>Bacillati</taxon>
        <taxon>Bacillota</taxon>
        <taxon>Bacilli</taxon>
        <taxon>Lactobacillales</taxon>
        <taxon>Streptococcaceae</taxon>
        <taxon>Streptococcus</taxon>
    </lineage>
</organism>
<evidence type="ECO:0000313" key="3">
    <source>
        <dbReference type="Proteomes" id="UP000005388"/>
    </source>
</evidence>
<sequence>MKKTILITNIILLIAYLAIGLLIFLKSYGNYDLQIIESTKRIHFICLSICYGIVLDCQLLYLIIKKAFKEVKRGH</sequence>
<protein>
    <submittedName>
        <fullName evidence="2">Uncharacterized protein</fullName>
    </submittedName>
</protein>
<dbReference type="Proteomes" id="UP000005388">
    <property type="component" value="Unassembled WGS sequence"/>
</dbReference>
<gene>
    <name evidence="2" type="ORF">STRUR_0629</name>
</gene>
<proteinExistence type="predicted"/>
<keyword evidence="1" id="KW-0472">Membrane</keyword>
<dbReference type="AlphaFoldDB" id="G5KDI5"/>
<evidence type="ECO:0000256" key="1">
    <source>
        <dbReference type="SAM" id="Phobius"/>
    </source>
</evidence>
<comment type="caution">
    <text evidence="2">The sequence shown here is derived from an EMBL/GenBank/DDBJ whole genome shotgun (WGS) entry which is preliminary data.</text>
</comment>
<dbReference type="STRING" id="764291.STRUR_0629"/>
<keyword evidence="1" id="KW-1133">Transmembrane helix</keyword>
<accession>G5KDI5</accession>
<dbReference type="RefSeq" id="WP_006740416.1">
    <property type="nucleotide sequence ID" value="NZ_AEUZ02000001.1"/>
</dbReference>
<keyword evidence="1" id="KW-0812">Transmembrane</keyword>
<keyword evidence="3" id="KW-1185">Reference proteome</keyword>
<dbReference type="EMBL" id="AEUZ02000001">
    <property type="protein sequence ID" value="EHJ57720.1"/>
    <property type="molecule type" value="Genomic_DNA"/>
</dbReference>